<accession>A0A6A7A1U4</accession>
<evidence type="ECO:0000256" key="5">
    <source>
        <dbReference type="ARBA" id="ARBA00022729"/>
    </source>
</evidence>
<dbReference type="InterPro" id="IPR000254">
    <property type="entry name" value="CBD"/>
</dbReference>
<feature type="compositionally biased region" description="Pro residues" evidence="16">
    <location>
        <begin position="240"/>
        <end position="255"/>
    </location>
</feature>
<dbReference type="PANTHER" id="PTHR33353">
    <property type="entry name" value="PUTATIVE (AFU_ORTHOLOGUE AFUA_1G12560)-RELATED"/>
    <property type="match status" value="1"/>
</dbReference>
<evidence type="ECO:0000256" key="17">
    <source>
        <dbReference type="SAM" id="SignalP"/>
    </source>
</evidence>
<dbReference type="PROSITE" id="PS51164">
    <property type="entry name" value="CBM1_2"/>
    <property type="match status" value="1"/>
</dbReference>
<comment type="similarity">
    <text evidence="13">Belongs to the polysaccharide monooxygenase AA9 family.</text>
</comment>
<name>A0A6A7A1U4_9PLEO</name>
<dbReference type="PROSITE" id="PS00562">
    <property type="entry name" value="CBM1_1"/>
    <property type="match status" value="1"/>
</dbReference>
<evidence type="ECO:0000313" key="19">
    <source>
        <dbReference type="EMBL" id="KAF2827290.1"/>
    </source>
</evidence>
<keyword evidence="10 15" id="KW-1015">Disulfide bond</keyword>
<evidence type="ECO:0000313" key="20">
    <source>
        <dbReference type="Proteomes" id="UP000799424"/>
    </source>
</evidence>
<evidence type="ECO:0000256" key="10">
    <source>
        <dbReference type="ARBA" id="ARBA00023157"/>
    </source>
</evidence>
<evidence type="ECO:0000256" key="11">
    <source>
        <dbReference type="ARBA" id="ARBA00023277"/>
    </source>
</evidence>
<evidence type="ECO:0000256" key="7">
    <source>
        <dbReference type="ARBA" id="ARBA00023002"/>
    </source>
</evidence>
<dbReference type="AlphaFoldDB" id="A0A6A7A1U4"/>
<keyword evidence="7" id="KW-0560">Oxidoreductase</keyword>
<dbReference type="GO" id="GO:0030248">
    <property type="term" value="F:cellulose binding"/>
    <property type="evidence" value="ECO:0007669"/>
    <property type="project" value="UniProtKB-UniRule"/>
</dbReference>
<proteinExistence type="inferred from homology"/>
<feature type="region of interest" description="Disordered" evidence="16">
    <location>
        <begin position="233"/>
        <end position="274"/>
    </location>
</feature>
<dbReference type="InterPro" id="IPR005103">
    <property type="entry name" value="AA9_LPMO"/>
</dbReference>
<feature type="domain" description="CBM1" evidence="18">
    <location>
        <begin position="295"/>
        <end position="331"/>
    </location>
</feature>
<evidence type="ECO:0000259" key="18">
    <source>
        <dbReference type="PROSITE" id="PS51164"/>
    </source>
</evidence>
<evidence type="ECO:0000256" key="3">
    <source>
        <dbReference type="ARBA" id="ARBA00022525"/>
    </source>
</evidence>
<feature type="compositionally biased region" description="Low complexity" evidence="16">
    <location>
        <begin position="256"/>
        <end position="274"/>
    </location>
</feature>
<dbReference type="EC" id="1.14.99.56" evidence="15"/>
<keyword evidence="12 15" id="KW-0624">Polysaccharide degradation</keyword>
<dbReference type="InterPro" id="IPR035971">
    <property type="entry name" value="CBD_sf"/>
</dbReference>
<dbReference type="GO" id="GO:0008810">
    <property type="term" value="F:cellulase activity"/>
    <property type="evidence" value="ECO:0007669"/>
    <property type="project" value="UniProtKB-UniRule"/>
</dbReference>
<dbReference type="Pfam" id="PF00734">
    <property type="entry name" value="CBM_1"/>
    <property type="match status" value="1"/>
</dbReference>
<keyword evidence="8" id="KW-0186">Copper</keyword>
<dbReference type="SUPFAM" id="SSF57180">
    <property type="entry name" value="Cellulose-binding domain"/>
    <property type="match status" value="1"/>
</dbReference>
<comment type="cofactor">
    <cofactor evidence="1">
        <name>Cu(2+)</name>
        <dbReference type="ChEBI" id="CHEBI:29036"/>
    </cofactor>
</comment>
<comment type="function">
    <text evidence="15">Lytic polysaccharide monooxygenase (LMPO) that depolymerizes crystalline and amorphous polysaccharides via the oxidation of scissile alpha- or beta-(1-4)-glycosidic bonds, yielding C1 and/or C4 oxidation products. Catalysis by LPMOs requires the reduction of the active-site copper from Cu(II) to Cu(I) by a reducing agent and H(2)O(2) or O(2) as a cosubstrate.</text>
</comment>
<dbReference type="Gene3D" id="2.70.50.70">
    <property type="match status" value="1"/>
</dbReference>
<keyword evidence="9" id="KW-0503">Monooxygenase</keyword>
<dbReference type="GO" id="GO:0005576">
    <property type="term" value="C:extracellular region"/>
    <property type="evidence" value="ECO:0007669"/>
    <property type="project" value="UniProtKB-SubCell"/>
</dbReference>
<comment type="catalytic activity">
    <reaction evidence="14 15">
        <text>[(1-&gt;4)-beta-D-glucosyl]n+m + reduced acceptor + O2 = 4-dehydro-beta-D-glucosyl-[(1-&gt;4)-beta-D-glucosyl]n-1 + [(1-&gt;4)-beta-D-glucosyl]m + acceptor + H2O.</text>
        <dbReference type="EC" id="1.14.99.56"/>
    </reaction>
</comment>
<keyword evidence="4" id="KW-0479">Metal-binding</keyword>
<protein>
    <recommendedName>
        <fullName evidence="15">AA9 family lytic polysaccharide monooxygenase</fullName>
        <ecNumber evidence="15">1.14.99.56</ecNumber>
    </recommendedName>
    <alternativeName>
        <fullName evidence="15">Endo-beta-1,4-glucanase</fullName>
    </alternativeName>
    <alternativeName>
        <fullName evidence="15">Glycosyl hydrolase 61 family protein</fullName>
    </alternativeName>
</protein>
<keyword evidence="3 15" id="KW-0964">Secreted</keyword>
<keyword evidence="5 17" id="KW-0732">Signal</keyword>
<dbReference type="SMART" id="SM00236">
    <property type="entry name" value="fCBD"/>
    <property type="match status" value="1"/>
</dbReference>
<evidence type="ECO:0000256" key="9">
    <source>
        <dbReference type="ARBA" id="ARBA00023033"/>
    </source>
</evidence>
<sequence>MKTSIVALALAGAAAAHTTVWNVLVNGKDQGVGNKAGGYIDSPPNNNPITDVTSSAMTCNVAGVKASKSIPVNGGDEITFEWHHNTNDGGDDIIDPSHKGPIMVYASKAGANSWTKLWEDTFDGKTWAVDKLIAGSYTGKRGQHSMKLPVGLAPGDYFLRPEINALHEGDRIGGAQFYMECVHVTVGGSGTVALPAGVSFPGAYKATDAGVNFDIYKGATTYPAIGPKVWTPSSGGAAPAPAPATPSKAPVPAPATPTKAPATTPKPATPAAPAKTTLATVAKPAATPATGAGGATAQKWAQCGGKGFTGATACASGSTCQKQNDYYSQCL</sequence>
<dbReference type="OrthoDB" id="5558646at2759"/>
<evidence type="ECO:0000256" key="1">
    <source>
        <dbReference type="ARBA" id="ARBA00001973"/>
    </source>
</evidence>
<evidence type="ECO:0000256" key="8">
    <source>
        <dbReference type="ARBA" id="ARBA00023008"/>
    </source>
</evidence>
<evidence type="ECO:0000256" key="4">
    <source>
        <dbReference type="ARBA" id="ARBA00022723"/>
    </source>
</evidence>
<dbReference type="GO" id="GO:0046872">
    <property type="term" value="F:metal ion binding"/>
    <property type="evidence" value="ECO:0007669"/>
    <property type="project" value="UniProtKB-KW"/>
</dbReference>
<keyword evidence="20" id="KW-1185">Reference proteome</keyword>
<evidence type="ECO:0000256" key="15">
    <source>
        <dbReference type="RuleBase" id="RU368122"/>
    </source>
</evidence>
<dbReference type="PANTHER" id="PTHR33353:SF17">
    <property type="entry name" value="ENDO-BETA-1,4-GLUCANASE D"/>
    <property type="match status" value="1"/>
</dbReference>
<dbReference type="GO" id="GO:0030245">
    <property type="term" value="P:cellulose catabolic process"/>
    <property type="evidence" value="ECO:0007669"/>
    <property type="project" value="UniProtKB-UniRule"/>
</dbReference>
<dbReference type="GO" id="GO:0004497">
    <property type="term" value="F:monooxygenase activity"/>
    <property type="evidence" value="ECO:0007669"/>
    <property type="project" value="UniProtKB-KW"/>
</dbReference>
<dbReference type="CDD" id="cd21175">
    <property type="entry name" value="LPMO_AA9"/>
    <property type="match status" value="1"/>
</dbReference>
<evidence type="ECO:0000256" key="2">
    <source>
        <dbReference type="ARBA" id="ARBA00004613"/>
    </source>
</evidence>
<gene>
    <name evidence="19" type="ORF">CC86DRAFT_381329</name>
</gene>
<dbReference type="Pfam" id="PF03443">
    <property type="entry name" value="AA9"/>
    <property type="match status" value="1"/>
</dbReference>
<dbReference type="Proteomes" id="UP000799424">
    <property type="component" value="Unassembled WGS sequence"/>
</dbReference>
<organism evidence="19 20">
    <name type="scientific">Ophiobolus disseminans</name>
    <dbReference type="NCBI Taxonomy" id="1469910"/>
    <lineage>
        <taxon>Eukaryota</taxon>
        <taxon>Fungi</taxon>
        <taxon>Dikarya</taxon>
        <taxon>Ascomycota</taxon>
        <taxon>Pezizomycotina</taxon>
        <taxon>Dothideomycetes</taxon>
        <taxon>Pleosporomycetidae</taxon>
        <taxon>Pleosporales</taxon>
        <taxon>Pleosporineae</taxon>
        <taxon>Phaeosphaeriaceae</taxon>
        <taxon>Ophiobolus</taxon>
    </lineage>
</organism>
<feature type="chain" id="PRO_5025343320" description="AA9 family lytic polysaccharide monooxygenase" evidence="17">
    <location>
        <begin position="17"/>
        <end position="331"/>
    </location>
</feature>
<evidence type="ECO:0000256" key="6">
    <source>
        <dbReference type="ARBA" id="ARBA00023001"/>
    </source>
</evidence>
<evidence type="ECO:0000256" key="16">
    <source>
        <dbReference type="SAM" id="MobiDB-lite"/>
    </source>
</evidence>
<dbReference type="InterPro" id="IPR049892">
    <property type="entry name" value="AA9"/>
</dbReference>
<keyword evidence="11 15" id="KW-0119">Carbohydrate metabolism</keyword>
<feature type="signal peptide" evidence="17">
    <location>
        <begin position="1"/>
        <end position="16"/>
    </location>
</feature>
<keyword evidence="6 15" id="KW-0136">Cellulose degradation</keyword>
<evidence type="ECO:0000256" key="14">
    <source>
        <dbReference type="ARBA" id="ARBA00045077"/>
    </source>
</evidence>
<evidence type="ECO:0000256" key="13">
    <source>
        <dbReference type="ARBA" id="ARBA00044502"/>
    </source>
</evidence>
<comment type="domain">
    <text evidence="15">Has a modular structure: an endo-beta-1,4-glucanase catalytic module at the N-terminus, a linker rich in serines and threonines, and a C-terminal carbohydrate-binding module (CBM).</text>
</comment>
<reference evidence="19" key="1">
    <citation type="journal article" date="2020" name="Stud. Mycol.">
        <title>101 Dothideomycetes genomes: a test case for predicting lifestyles and emergence of pathogens.</title>
        <authorList>
            <person name="Haridas S."/>
            <person name="Albert R."/>
            <person name="Binder M."/>
            <person name="Bloem J."/>
            <person name="Labutti K."/>
            <person name="Salamov A."/>
            <person name="Andreopoulos B."/>
            <person name="Baker S."/>
            <person name="Barry K."/>
            <person name="Bills G."/>
            <person name="Bluhm B."/>
            <person name="Cannon C."/>
            <person name="Castanera R."/>
            <person name="Culley D."/>
            <person name="Daum C."/>
            <person name="Ezra D."/>
            <person name="Gonzalez J."/>
            <person name="Henrissat B."/>
            <person name="Kuo A."/>
            <person name="Liang C."/>
            <person name="Lipzen A."/>
            <person name="Lutzoni F."/>
            <person name="Magnuson J."/>
            <person name="Mondo S."/>
            <person name="Nolan M."/>
            <person name="Ohm R."/>
            <person name="Pangilinan J."/>
            <person name="Park H.-J."/>
            <person name="Ramirez L."/>
            <person name="Alfaro M."/>
            <person name="Sun H."/>
            <person name="Tritt A."/>
            <person name="Yoshinaga Y."/>
            <person name="Zwiers L.-H."/>
            <person name="Turgeon B."/>
            <person name="Goodwin S."/>
            <person name="Spatafora J."/>
            <person name="Crous P."/>
            <person name="Grigoriev I."/>
        </authorList>
    </citation>
    <scope>NUCLEOTIDE SEQUENCE</scope>
    <source>
        <strain evidence="19">CBS 113818</strain>
    </source>
</reference>
<comment type="subcellular location">
    <subcellularLocation>
        <location evidence="2 15">Secreted</location>
    </subcellularLocation>
</comment>
<dbReference type="EMBL" id="MU006224">
    <property type="protein sequence ID" value="KAF2827290.1"/>
    <property type="molecule type" value="Genomic_DNA"/>
</dbReference>
<evidence type="ECO:0000256" key="12">
    <source>
        <dbReference type="ARBA" id="ARBA00023326"/>
    </source>
</evidence>